<proteinExistence type="predicted"/>
<sequence>MHCPGHTLFTELLPLLLLTDSLRQPVSTAAGRTMHEGVGIGSDKGSLKDSVLVELSAAGRDAVANPLPTPDARSKSLRHTKGRACASQRALPHNRQGPPPSRGGMW</sequence>
<feature type="region of interest" description="Disordered" evidence="1">
    <location>
        <begin position="62"/>
        <end position="106"/>
    </location>
</feature>
<evidence type="ECO:0000313" key="3">
    <source>
        <dbReference type="EMBL" id="CAE0807666.1"/>
    </source>
</evidence>
<evidence type="ECO:0008006" key="4">
    <source>
        <dbReference type="Google" id="ProtNLM"/>
    </source>
</evidence>
<gene>
    <name evidence="3" type="ORF">EGYM00163_LOCUS18795</name>
</gene>
<reference evidence="3" key="1">
    <citation type="submission" date="2021-01" db="EMBL/GenBank/DDBJ databases">
        <authorList>
            <person name="Corre E."/>
            <person name="Pelletier E."/>
            <person name="Niang G."/>
            <person name="Scheremetjew M."/>
            <person name="Finn R."/>
            <person name="Kale V."/>
            <person name="Holt S."/>
            <person name="Cochrane G."/>
            <person name="Meng A."/>
            <person name="Brown T."/>
            <person name="Cohen L."/>
        </authorList>
    </citation>
    <scope>NUCLEOTIDE SEQUENCE</scope>
    <source>
        <strain evidence="3">CCMP1594</strain>
    </source>
</reference>
<protein>
    <recommendedName>
        <fullName evidence="4">Secreted protein</fullName>
    </recommendedName>
</protein>
<evidence type="ECO:0000256" key="2">
    <source>
        <dbReference type="SAM" id="SignalP"/>
    </source>
</evidence>
<accession>A0A7S4CVB6</accession>
<dbReference type="AlphaFoldDB" id="A0A7S4CVB6"/>
<keyword evidence="2" id="KW-0732">Signal</keyword>
<feature type="chain" id="PRO_5030707710" description="Secreted protein" evidence="2">
    <location>
        <begin position="24"/>
        <end position="106"/>
    </location>
</feature>
<dbReference type="EMBL" id="HBJA01053045">
    <property type="protein sequence ID" value="CAE0807666.1"/>
    <property type="molecule type" value="Transcribed_RNA"/>
</dbReference>
<feature type="signal peptide" evidence="2">
    <location>
        <begin position="1"/>
        <end position="23"/>
    </location>
</feature>
<feature type="compositionally biased region" description="Pro residues" evidence="1">
    <location>
        <begin position="97"/>
        <end position="106"/>
    </location>
</feature>
<evidence type="ECO:0000256" key="1">
    <source>
        <dbReference type="SAM" id="MobiDB-lite"/>
    </source>
</evidence>
<name>A0A7S4CVB6_9EUGL</name>
<organism evidence="3">
    <name type="scientific">Eutreptiella gymnastica</name>
    <dbReference type="NCBI Taxonomy" id="73025"/>
    <lineage>
        <taxon>Eukaryota</taxon>
        <taxon>Discoba</taxon>
        <taxon>Euglenozoa</taxon>
        <taxon>Euglenida</taxon>
        <taxon>Spirocuta</taxon>
        <taxon>Euglenophyceae</taxon>
        <taxon>Eutreptiales</taxon>
        <taxon>Eutreptiaceae</taxon>
        <taxon>Eutreptiella</taxon>
    </lineage>
</organism>